<dbReference type="PROSITE" id="PS50043">
    <property type="entry name" value="HTH_LUXR_2"/>
    <property type="match status" value="1"/>
</dbReference>
<keyword evidence="2 7" id="KW-0597">Phosphoprotein</keyword>
<keyword evidence="11" id="KW-1185">Reference proteome</keyword>
<evidence type="ECO:0000256" key="7">
    <source>
        <dbReference type="PROSITE-ProRule" id="PRU00169"/>
    </source>
</evidence>
<dbReference type="CDD" id="cd17535">
    <property type="entry name" value="REC_NarL-like"/>
    <property type="match status" value="1"/>
</dbReference>
<dbReference type="GO" id="GO:0000160">
    <property type="term" value="P:phosphorelay signal transduction system"/>
    <property type="evidence" value="ECO:0007669"/>
    <property type="project" value="InterPro"/>
</dbReference>
<evidence type="ECO:0000259" key="9">
    <source>
        <dbReference type="PROSITE" id="PS50110"/>
    </source>
</evidence>
<dbReference type="Gene3D" id="3.40.50.2300">
    <property type="match status" value="1"/>
</dbReference>
<dbReference type="GO" id="GO:0006355">
    <property type="term" value="P:regulation of DNA-templated transcription"/>
    <property type="evidence" value="ECO:0007669"/>
    <property type="project" value="InterPro"/>
</dbReference>
<dbReference type="AlphaFoldDB" id="A0AAP2RKQ7"/>
<dbReference type="SMART" id="SM00448">
    <property type="entry name" value="REC"/>
    <property type="match status" value="1"/>
</dbReference>
<keyword evidence="4" id="KW-0238">DNA-binding</keyword>
<dbReference type="PRINTS" id="PR00038">
    <property type="entry name" value="HTHLUXR"/>
</dbReference>
<dbReference type="Proteomes" id="UP001299265">
    <property type="component" value="Unassembled WGS sequence"/>
</dbReference>
<evidence type="ECO:0000256" key="2">
    <source>
        <dbReference type="ARBA" id="ARBA00022553"/>
    </source>
</evidence>
<evidence type="ECO:0000256" key="5">
    <source>
        <dbReference type="ARBA" id="ARBA00023163"/>
    </source>
</evidence>
<sequence length="212" mass="23431">MNIIIVDDDQLVCMSLKTILQADGEIQVSATGGSGPEAVELYERHRPDILLMDIQMGGGNGLDAGEEILSRYPDARILFLTTFSDDEYIVKALRIGAKGYLIKQDIASIAPALEAVMSGQSVFGSEIVTRLPELMKRKQNVDLSAYAIGERELEVIRLVARGLSNKEIADEMYLSEGTVRNYLSTILDKLELRDRTQLAVFYLMGKSGILDK</sequence>
<dbReference type="InterPro" id="IPR011006">
    <property type="entry name" value="CheY-like_superfamily"/>
</dbReference>
<dbReference type="InterPro" id="IPR058245">
    <property type="entry name" value="NreC/VraR/RcsB-like_REC"/>
</dbReference>
<dbReference type="SUPFAM" id="SSF52172">
    <property type="entry name" value="CheY-like"/>
    <property type="match status" value="1"/>
</dbReference>
<feature type="modified residue" description="4-aspartylphosphate" evidence="7">
    <location>
        <position position="53"/>
    </location>
</feature>
<evidence type="ECO:0000313" key="10">
    <source>
        <dbReference type="EMBL" id="MCD2493520.1"/>
    </source>
</evidence>
<dbReference type="SMART" id="SM00421">
    <property type="entry name" value="HTH_LUXR"/>
    <property type="match status" value="1"/>
</dbReference>
<gene>
    <name evidence="10" type="ORF">LQE92_12935</name>
</gene>
<dbReference type="PROSITE" id="PS50110">
    <property type="entry name" value="RESPONSE_REGULATORY"/>
    <property type="match status" value="1"/>
</dbReference>
<evidence type="ECO:0000256" key="4">
    <source>
        <dbReference type="ARBA" id="ARBA00023125"/>
    </source>
</evidence>
<protein>
    <recommendedName>
        <fullName evidence="1">Stage 0 sporulation protein A homolog</fullName>
    </recommendedName>
</protein>
<feature type="domain" description="HTH luxR-type" evidence="8">
    <location>
        <begin position="136"/>
        <end position="206"/>
    </location>
</feature>
<proteinExistence type="predicted"/>
<dbReference type="Pfam" id="PF00072">
    <property type="entry name" value="Response_reg"/>
    <property type="match status" value="1"/>
</dbReference>
<evidence type="ECO:0000256" key="6">
    <source>
        <dbReference type="ARBA" id="ARBA00024867"/>
    </source>
</evidence>
<reference evidence="10 11" key="1">
    <citation type="submission" date="2021-11" db="EMBL/GenBank/DDBJ databases">
        <title>Lacrimispora sp. nov. NSJ-141 isolated from human feces.</title>
        <authorList>
            <person name="Abdugheni R."/>
        </authorList>
    </citation>
    <scope>NUCLEOTIDE SEQUENCE [LARGE SCALE GENOMIC DNA]</scope>
    <source>
        <strain evidence="10 11">NSJ-141</strain>
    </source>
</reference>
<keyword evidence="5" id="KW-0804">Transcription</keyword>
<evidence type="ECO:0000313" key="11">
    <source>
        <dbReference type="Proteomes" id="UP001299265"/>
    </source>
</evidence>
<dbReference type="GO" id="GO:0003677">
    <property type="term" value="F:DNA binding"/>
    <property type="evidence" value="ECO:0007669"/>
    <property type="project" value="UniProtKB-KW"/>
</dbReference>
<dbReference type="PANTHER" id="PTHR43214:SF40">
    <property type="entry name" value="TRANSCRIPTIONAL REGULATORY PROTEIN LNRK"/>
    <property type="match status" value="1"/>
</dbReference>
<dbReference type="CDD" id="cd06170">
    <property type="entry name" value="LuxR_C_like"/>
    <property type="match status" value="1"/>
</dbReference>
<dbReference type="Pfam" id="PF00196">
    <property type="entry name" value="GerE"/>
    <property type="match status" value="1"/>
</dbReference>
<feature type="domain" description="Response regulatory" evidence="9">
    <location>
        <begin position="2"/>
        <end position="118"/>
    </location>
</feature>
<keyword evidence="3" id="KW-0805">Transcription regulation</keyword>
<dbReference type="InterPro" id="IPR001789">
    <property type="entry name" value="Sig_transdc_resp-reg_receiver"/>
</dbReference>
<evidence type="ECO:0000256" key="3">
    <source>
        <dbReference type="ARBA" id="ARBA00023015"/>
    </source>
</evidence>
<comment type="caution">
    <text evidence="10">The sequence shown here is derived from an EMBL/GenBank/DDBJ whole genome shotgun (WGS) entry which is preliminary data.</text>
</comment>
<accession>A0AAP2RKQ7</accession>
<dbReference type="InterPro" id="IPR000792">
    <property type="entry name" value="Tscrpt_reg_LuxR_C"/>
</dbReference>
<dbReference type="EMBL" id="JAJNOR010000009">
    <property type="protein sequence ID" value="MCD2493520.1"/>
    <property type="molecule type" value="Genomic_DNA"/>
</dbReference>
<evidence type="ECO:0000256" key="1">
    <source>
        <dbReference type="ARBA" id="ARBA00018672"/>
    </source>
</evidence>
<dbReference type="InterPro" id="IPR039420">
    <property type="entry name" value="WalR-like"/>
</dbReference>
<evidence type="ECO:0000259" key="8">
    <source>
        <dbReference type="PROSITE" id="PS50043"/>
    </source>
</evidence>
<dbReference type="PANTHER" id="PTHR43214">
    <property type="entry name" value="TWO-COMPONENT RESPONSE REGULATOR"/>
    <property type="match status" value="1"/>
</dbReference>
<organism evidence="10 11">
    <name type="scientific">Lientehia hominis</name>
    <dbReference type="NCBI Taxonomy" id="2897778"/>
    <lineage>
        <taxon>Bacteria</taxon>
        <taxon>Bacillati</taxon>
        <taxon>Bacillota</taxon>
        <taxon>Clostridia</taxon>
        <taxon>Lachnospirales</taxon>
        <taxon>Lachnospiraceae</taxon>
        <taxon>Lientehia</taxon>
    </lineage>
</organism>
<name>A0AAP2RKQ7_9FIRM</name>
<comment type="function">
    <text evidence="6">May play the central regulatory role in sporulation. It may be an element of the effector pathway responsible for the activation of sporulation genes in response to nutritional stress. Spo0A may act in concert with spo0H (a sigma factor) to control the expression of some genes that are critical to the sporulation process.</text>
</comment>
<dbReference type="RefSeq" id="WP_231063369.1">
    <property type="nucleotide sequence ID" value="NZ_JAJNOR010000009.1"/>
</dbReference>